<reference evidence="3" key="1">
    <citation type="submission" date="2017-01" db="EMBL/GenBank/DDBJ databases">
        <title>Comparative genomics of anhydrobiosis in the tardigrade Hypsibius dujardini.</title>
        <authorList>
            <person name="Yoshida Y."/>
            <person name="Koutsovoulos G."/>
            <person name="Laetsch D."/>
            <person name="Stevens L."/>
            <person name="Kumar S."/>
            <person name="Horikawa D."/>
            <person name="Ishino K."/>
            <person name="Komine S."/>
            <person name="Tomita M."/>
            <person name="Blaxter M."/>
            <person name="Arakawa K."/>
        </authorList>
    </citation>
    <scope>NUCLEOTIDE SEQUENCE [LARGE SCALE GENOMIC DNA]</scope>
    <source>
        <strain evidence="3">Z151</strain>
    </source>
</reference>
<gene>
    <name evidence="2" type="ORF">BV898_17842</name>
</gene>
<evidence type="ECO:0000313" key="2">
    <source>
        <dbReference type="EMBL" id="OWA53412.1"/>
    </source>
</evidence>
<dbReference type="EMBL" id="MTYJ01000319">
    <property type="protein sequence ID" value="OWA53412.1"/>
    <property type="molecule type" value="Genomic_DNA"/>
</dbReference>
<sequence length="79" mass="8128">MNNLTVHVQNYDWGNYVPAHGNNNSNGMAVSSPDGPDQLSVVGMSLAAAGGLSPSRGDGSPAADYTELQSASSAELYSR</sequence>
<accession>A0A9X6NG28</accession>
<protein>
    <submittedName>
        <fullName evidence="2">Uncharacterized protein</fullName>
    </submittedName>
</protein>
<evidence type="ECO:0000256" key="1">
    <source>
        <dbReference type="SAM" id="MobiDB-lite"/>
    </source>
</evidence>
<dbReference type="Proteomes" id="UP000192578">
    <property type="component" value="Unassembled WGS sequence"/>
</dbReference>
<comment type="caution">
    <text evidence="2">The sequence shown here is derived from an EMBL/GenBank/DDBJ whole genome shotgun (WGS) entry which is preliminary data.</text>
</comment>
<organism evidence="2 3">
    <name type="scientific">Hypsibius exemplaris</name>
    <name type="common">Freshwater tardigrade</name>
    <dbReference type="NCBI Taxonomy" id="2072580"/>
    <lineage>
        <taxon>Eukaryota</taxon>
        <taxon>Metazoa</taxon>
        <taxon>Ecdysozoa</taxon>
        <taxon>Tardigrada</taxon>
        <taxon>Eutardigrada</taxon>
        <taxon>Parachela</taxon>
        <taxon>Hypsibioidea</taxon>
        <taxon>Hypsibiidae</taxon>
        <taxon>Hypsibius</taxon>
    </lineage>
</organism>
<feature type="region of interest" description="Disordered" evidence="1">
    <location>
        <begin position="50"/>
        <end position="79"/>
    </location>
</feature>
<keyword evidence="3" id="KW-1185">Reference proteome</keyword>
<proteinExistence type="predicted"/>
<name>A0A9X6NG28_HYPEX</name>
<evidence type="ECO:0000313" key="3">
    <source>
        <dbReference type="Proteomes" id="UP000192578"/>
    </source>
</evidence>
<feature type="compositionally biased region" description="Polar residues" evidence="1">
    <location>
        <begin position="67"/>
        <end position="79"/>
    </location>
</feature>
<dbReference type="AlphaFoldDB" id="A0A9X6NG28"/>